<dbReference type="OrthoDB" id="6111975at2"/>
<sequence>MIRLESGAAIGKYQVVDFIARGAFSCVYLAEDERGNRVALKVGDMAGGGRYLTRCLEITNRRSPDWVSPDESPGEAVFFRNDGARIDFLDLHEIDNLLRQEGELLQSIKSQNVVRVKDIADHDGRPVLVMDYVAGKTLREKIRALEGIRLNWFLSVVRTLMRLGRNGQLAYHGDLKPENIIVKPSGSVVLIDPSMRDNDRSLISTTPHYNPLLLTNSKADVMGIGIMLYEILTGALPFENAPWEFAGREQGGDAERFSLSMFLSHLAPSELNPNSPPALERLVYNCLTMPDYDLPELEADLVAFLRKQ</sequence>
<proteinExistence type="predicted"/>
<keyword evidence="3" id="KW-0547">Nucleotide-binding</keyword>
<evidence type="ECO:0000256" key="2">
    <source>
        <dbReference type="ARBA" id="ARBA00022679"/>
    </source>
</evidence>
<accession>A0A518D3S0</accession>
<keyword evidence="5" id="KW-0067">ATP-binding</keyword>
<evidence type="ECO:0000256" key="5">
    <source>
        <dbReference type="ARBA" id="ARBA00022840"/>
    </source>
</evidence>
<dbReference type="InterPro" id="IPR011009">
    <property type="entry name" value="Kinase-like_dom_sf"/>
</dbReference>
<gene>
    <name evidence="7" type="primary">prkC_7</name>
    <name evidence="7" type="ORF">Pla163_32690</name>
</gene>
<keyword evidence="4 7" id="KW-0418">Kinase</keyword>
<evidence type="ECO:0000313" key="8">
    <source>
        <dbReference type="Proteomes" id="UP000319342"/>
    </source>
</evidence>
<dbReference type="PROSITE" id="PS50011">
    <property type="entry name" value="PROTEIN_KINASE_DOM"/>
    <property type="match status" value="1"/>
</dbReference>
<evidence type="ECO:0000256" key="3">
    <source>
        <dbReference type="ARBA" id="ARBA00022741"/>
    </source>
</evidence>
<evidence type="ECO:0000259" key="6">
    <source>
        <dbReference type="PROSITE" id="PS50011"/>
    </source>
</evidence>
<evidence type="ECO:0000256" key="1">
    <source>
        <dbReference type="ARBA" id="ARBA00012513"/>
    </source>
</evidence>
<dbReference type="Gene3D" id="3.30.200.20">
    <property type="entry name" value="Phosphorylase Kinase, domain 1"/>
    <property type="match status" value="1"/>
</dbReference>
<feature type="domain" description="Protein kinase" evidence="6">
    <location>
        <begin position="13"/>
        <end position="308"/>
    </location>
</feature>
<dbReference type="InterPro" id="IPR000719">
    <property type="entry name" value="Prot_kinase_dom"/>
</dbReference>
<dbReference type="SUPFAM" id="SSF56112">
    <property type="entry name" value="Protein kinase-like (PK-like)"/>
    <property type="match status" value="1"/>
</dbReference>
<dbReference type="Gene3D" id="1.10.510.10">
    <property type="entry name" value="Transferase(Phosphotransferase) domain 1"/>
    <property type="match status" value="1"/>
</dbReference>
<reference evidence="7 8" key="1">
    <citation type="submission" date="2019-02" db="EMBL/GenBank/DDBJ databases">
        <title>Deep-cultivation of Planctomycetes and their phenomic and genomic characterization uncovers novel biology.</title>
        <authorList>
            <person name="Wiegand S."/>
            <person name="Jogler M."/>
            <person name="Boedeker C."/>
            <person name="Pinto D."/>
            <person name="Vollmers J."/>
            <person name="Rivas-Marin E."/>
            <person name="Kohn T."/>
            <person name="Peeters S.H."/>
            <person name="Heuer A."/>
            <person name="Rast P."/>
            <person name="Oberbeckmann S."/>
            <person name="Bunk B."/>
            <person name="Jeske O."/>
            <person name="Meyerdierks A."/>
            <person name="Storesund J.E."/>
            <person name="Kallscheuer N."/>
            <person name="Luecker S."/>
            <person name="Lage O.M."/>
            <person name="Pohl T."/>
            <person name="Merkel B.J."/>
            <person name="Hornburger P."/>
            <person name="Mueller R.-W."/>
            <person name="Bruemmer F."/>
            <person name="Labrenz M."/>
            <person name="Spormann A.M."/>
            <person name="Op den Camp H."/>
            <person name="Overmann J."/>
            <person name="Amann R."/>
            <person name="Jetten M.S.M."/>
            <person name="Mascher T."/>
            <person name="Medema M.H."/>
            <person name="Devos D.P."/>
            <person name="Kaster A.-K."/>
            <person name="Ovreas L."/>
            <person name="Rohde M."/>
            <person name="Galperin M.Y."/>
            <person name="Jogler C."/>
        </authorList>
    </citation>
    <scope>NUCLEOTIDE SEQUENCE [LARGE SCALE GENOMIC DNA]</scope>
    <source>
        <strain evidence="7 8">Pla163</strain>
    </source>
</reference>
<dbReference type="GO" id="GO:0004674">
    <property type="term" value="F:protein serine/threonine kinase activity"/>
    <property type="evidence" value="ECO:0007669"/>
    <property type="project" value="UniProtKB-EC"/>
</dbReference>
<evidence type="ECO:0000256" key="4">
    <source>
        <dbReference type="ARBA" id="ARBA00022777"/>
    </source>
</evidence>
<keyword evidence="8" id="KW-1185">Reference proteome</keyword>
<dbReference type="RefSeq" id="WP_145190766.1">
    <property type="nucleotide sequence ID" value="NZ_CP036290.1"/>
</dbReference>
<keyword evidence="2 7" id="KW-0808">Transferase</keyword>
<dbReference type="Proteomes" id="UP000319342">
    <property type="component" value="Chromosome"/>
</dbReference>
<name>A0A518D3S0_9BACT</name>
<dbReference type="GO" id="GO:0005524">
    <property type="term" value="F:ATP binding"/>
    <property type="evidence" value="ECO:0007669"/>
    <property type="project" value="UniProtKB-KW"/>
</dbReference>
<dbReference type="EMBL" id="CP036290">
    <property type="protein sequence ID" value="QDU86120.1"/>
    <property type="molecule type" value="Genomic_DNA"/>
</dbReference>
<organism evidence="7 8">
    <name type="scientific">Rohdeia mirabilis</name>
    <dbReference type="NCBI Taxonomy" id="2528008"/>
    <lineage>
        <taxon>Bacteria</taxon>
        <taxon>Pseudomonadati</taxon>
        <taxon>Planctomycetota</taxon>
        <taxon>Planctomycetia</taxon>
        <taxon>Planctomycetia incertae sedis</taxon>
        <taxon>Rohdeia</taxon>
    </lineage>
</organism>
<dbReference type="EC" id="2.7.11.1" evidence="1"/>
<dbReference type="PANTHER" id="PTHR43671">
    <property type="entry name" value="SERINE/THREONINE-PROTEIN KINASE NEK"/>
    <property type="match status" value="1"/>
</dbReference>
<evidence type="ECO:0000313" key="7">
    <source>
        <dbReference type="EMBL" id="QDU86120.1"/>
    </source>
</evidence>
<dbReference type="SMART" id="SM00220">
    <property type="entry name" value="S_TKc"/>
    <property type="match status" value="1"/>
</dbReference>
<dbReference type="Pfam" id="PF00069">
    <property type="entry name" value="Pkinase"/>
    <property type="match status" value="1"/>
</dbReference>
<protein>
    <recommendedName>
        <fullName evidence="1">non-specific serine/threonine protein kinase</fullName>
        <ecNumber evidence="1">2.7.11.1</ecNumber>
    </recommendedName>
</protein>
<dbReference type="InterPro" id="IPR050660">
    <property type="entry name" value="NEK_Ser/Thr_kinase"/>
</dbReference>
<dbReference type="AlphaFoldDB" id="A0A518D3S0"/>
<dbReference type="PANTHER" id="PTHR43671:SF13">
    <property type="entry name" value="SERINE_THREONINE-PROTEIN KINASE NEK2"/>
    <property type="match status" value="1"/>
</dbReference>